<gene>
    <name evidence="3" type="ORF">DFQ12_3228</name>
</gene>
<reference evidence="3 4" key="1">
    <citation type="submission" date="2018-09" db="EMBL/GenBank/DDBJ databases">
        <title>Genomic Encyclopedia of Type Strains, Phase III (KMG-III): the genomes of soil and plant-associated and newly described type strains.</title>
        <authorList>
            <person name="Whitman W."/>
        </authorList>
    </citation>
    <scope>NUCLEOTIDE SEQUENCE [LARGE SCALE GENOMIC DNA]</scope>
    <source>
        <strain evidence="3 4">CECT 7938</strain>
    </source>
</reference>
<feature type="domain" description="Regulator of ribonuclease activity B" evidence="2">
    <location>
        <begin position="29"/>
        <end position="126"/>
    </location>
</feature>
<evidence type="ECO:0000313" key="4">
    <source>
        <dbReference type="Proteomes" id="UP000286246"/>
    </source>
</evidence>
<dbReference type="OrthoDB" id="894113at2"/>
<dbReference type="PROSITE" id="PS51257">
    <property type="entry name" value="PROKAR_LIPOPROTEIN"/>
    <property type="match status" value="1"/>
</dbReference>
<sequence length="284" mass="33864">MRILFIWTCMLGLFACNSPKSQSYKIPLEEIERMFSKMKANGVYTDTILLWGYFFTSDRKDHFDQIAKELKKQNFEFVEIFQADDKSYWLHLERQEIHNAKSLFELDKELYKIADKYKTTYDGFDVGNINKGQPIQRDTYVVPEEFKTIDNSKDDLPYLLVGNTAFDRFPHKAEFCNFVKVTTAFVSNASKTMLPTNEELNELDQFEHTIEMYLKENNIKYYYVFRDTHSGIRNFYIVTNDKIGATKVFNSIKDSKKIKEFNYKISTDKNWDLYRDFRKKIQDE</sequence>
<dbReference type="InterPro" id="IPR016097">
    <property type="entry name" value="DUF695"/>
</dbReference>
<dbReference type="Proteomes" id="UP000286246">
    <property type="component" value="Unassembled WGS sequence"/>
</dbReference>
<dbReference type="AlphaFoldDB" id="A0A420B8E8"/>
<evidence type="ECO:0000313" key="3">
    <source>
        <dbReference type="EMBL" id="RKE52981.1"/>
    </source>
</evidence>
<dbReference type="Pfam" id="PF06877">
    <property type="entry name" value="RraB"/>
    <property type="match status" value="1"/>
</dbReference>
<evidence type="ECO:0000259" key="1">
    <source>
        <dbReference type="Pfam" id="PF05117"/>
    </source>
</evidence>
<dbReference type="EMBL" id="RAPY01000002">
    <property type="protein sequence ID" value="RKE52981.1"/>
    <property type="molecule type" value="Genomic_DNA"/>
</dbReference>
<name>A0A420B8E8_SPHD1</name>
<keyword evidence="4" id="KW-1185">Reference proteome</keyword>
<dbReference type="Gene3D" id="3.30.70.970">
    <property type="entry name" value="RraB-like"/>
    <property type="match status" value="1"/>
</dbReference>
<accession>A0A420B8E8</accession>
<dbReference type="InterPro" id="IPR036701">
    <property type="entry name" value="RraB-like_sf"/>
</dbReference>
<feature type="domain" description="DUF695" evidence="1">
    <location>
        <begin position="171"/>
        <end position="277"/>
    </location>
</feature>
<comment type="caution">
    <text evidence="3">The sequence shown here is derived from an EMBL/GenBank/DDBJ whole genome shotgun (WGS) entry which is preliminary data.</text>
</comment>
<dbReference type="InterPro" id="IPR009671">
    <property type="entry name" value="RraB_dom"/>
</dbReference>
<evidence type="ECO:0000259" key="2">
    <source>
        <dbReference type="Pfam" id="PF06877"/>
    </source>
</evidence>
<dbReference type="SUPFAM" id="SSF89946">
    <property type="entry name" value="Hypothetical protein VC0424"/>
    <property type="match status" value="1"/>
</dbReference>
<dbReference type="Pfam" id="PF05117">
    <property type="entry name" value="DUF695"/>
    <property type="match status" value="1"/>
</dbReference>
<protein>
    <submittedName>
        <fullName evidence="3">Uncharacterized protein DUF695</fullName>
    </submittedName>
</protein>
<organism evidence="3 4">
    <name type="scientific">Sphingobacterium detergens</name>
    <dbReference type="NCBI Taxonomy" id="1145106"/>
    <lineage>
        <taxon>Bacteria</taxon>
        <taxon>Pseudomonadati</taxon>
        <taxon>Bacteroidota</taxon>
        <taxon>Sphingobacteriia</taxon>
        <taxon>Sphingobacteriales</taxon>
        <taxon>Sphingobacteriaceae</taxon>
        <taxon>Sphingobacterium</taxon>
    </lineage>
</organism>
<dbReference type="RefSeq" id="WP_120259966.1">
    <property type="nucleotide sequence ID" value="NZ_RAPY01000002.1"/>
</dbReference>
<proteinExistence type="predicted"/>